<dbReference type="Proteomes" id="UP001221898">
    <property type="component" value="Unassembled WGS sequence"/>
</dbReference>
<accession>A0AAD7RMB5</accession>
<evidence type="ECO:0000256" key="1">
    <source>
        <dbReference type="SAM" id="MobiDB-lite"/>
    </source>
</evidence>
<organism evidence="2 3">
    <name type="scientific">Aldrovandia affinis</name>
    <dbReference type="NCBI Taxonomy" id="143900"/>
    <lineage>
        <taxon>Eukaryota</taxon>
        <taxon>Metazoa</taxon>
        <taxon>Chordata</taxon>
        <taxon>Craniata</taxon>
        <taxon>Vertebrata</taxon>
        <taxon>Euteleostomi</taxon>
        <taxon>Actinopterygii</taxon>
        <taxon>Neopterygii</taxon>
        <taxon>Teleostei</taxon>
        <taxon>Notacanthiformes</taxon>
        <taxon>Halosauridae</taxon>
        <taxon>Aldrovandia</taxon>
    </lineage>
</organism>
<proteinExistence type="predicted"/>
<name>A0AAD7RMB5_9TELE</name>
<sequence>MTGFPPCPSCLDLPADLGGLPALGRSSRVKPTWKSQGMGPGREWGRGWLPAHPRPGDRAPALGWYCQEVTPIPGHRGSAVPAVLPKRERKQKCT</sequence>
<gene>
    <name evidence="2" type="ORF">AAFF_G00189570</name>
</gene>
<keyword evidence="3" id="KW-1185">Reference proteome</keyword>
<dbReference type="EMBL" id="JAINUG010000251">
    <property type="protein sequence ID" value="KAJ8385431.1"/>
    <property type="molecule type" value="Genomic_DNA"/>
</dbReference>
<protein>
    <submittedName>
        <fullName evidence="2">Uncharacterized protein</fullName>
    </submittedName>
</protein>
<dbReference type="AlphaFoldDB" id="A0AAD7RMB5"/>
<evidence type="ECO:0000313" key="2">
    <source>
        <dbReference type="EMBL" id="KAJ8385431.1"/>
    </source>
</evidence>
<feature type="region of interest" description="Disordered" evidence="1">
    <location>
        <begin position="21"/>
        <end position="52"/>
    </location>
</feature>
<comment type="caution">
    <text evidence="2">The sequence shown here is derived from an EMBL/GenBank/DDBJ whole genome shotgun (WGS) entry which is preliminary data.</text>
</comment>
<evidence type="ECO:0000313" key="3">
    <source>
        <dbReference type="Proteomes" id="UP001221898"/>
    </source>
</evidence>
<reference evidence="2" key="1">
    <citation type="journal article" date="2023" name="Science">
        <title>Genome structures resolve the early diversification of teleost fishes.</title>
        <authorList>
            <person name="Parey E."/>
            <person name="Louis A."/>
            <person name="Montfort J."/>
            <person name="Bouchez O."/>
            <person name="Roques C."/>
            <person name="Iampietro C."/>
            <person name="Lluch J."/>
            <person name="Castinel A."/>
            <person name="Donnadieu C."/>
            <person name="Desvignes T."/>
            <person name="Floi Bucao C."/>
            <person name="Jouanno E."/>
            <person name="Wen M."/>
            <person name="Mejri S."/>
            <person name="Dirks R."/>
            <person name="Jansen H."/>
            <person name="Henkel C."/>
            <person name="Chen W.J."/>
            <person name="Zahm M."/>
            <person name="Cabau C."/>
            <person name="Klopp C."/>
            <person name="Thompson A.W."/>
            <person name="Robinson-Rechavi M."/>
            <person name="Braasch I."/>
            <person name="Lecointre G."/>
            <person name="Bobe J."/>
            <person name="Postlethwait J.H."/>
            <person name="Berthelot C."/>
            <person name="Roest Crollius H."/>
            <person name="Guiguen Y."/>
        </authorList>
    </citation>
    <scope>NUCLEOTIDE SEQUENCE</scope>
    <source>
        <strain evidence="2">NC1722</strain>
    </source>
</reference>